<protein>
    <submittedName>
        <fullName evidence="2">GTPase IMAP family member 7-like isoform X2</fullName>
    </submittedName>
</protein>
<name>A0AC58J066_DANRE</name>
<organism evidence="1 2">
    <name type="scientific">Danio rerio</name>
    <name type="common">Zebrafish</name>
    <name type="synonym">Brachydanio rerio</name>
    <dbReference type="NCBI Taxonomy" id="7955"/>
    <lineage>
        <taxon>Eukaryota</taxon>
        <taxon>Metazoa</taxon>
        <taxon>Chordata</taxon>
        <taxon>Craniata</taxon>
        <taxon>Vertebrata</taxon>
        <taxon>Euteleostomi</taxon>
        <taxon>Actinopterygii</taxon>
        <taxon>Neopterygii</taxon>
        <taxon>Teleostei</taxon>
        <taxon>Ostariophysi</taxon>
        <taxon>Cypriniformes</taxon>
        <taxon>Danionidae</taxon>
        <taxon>Danioninae</taxon>
        <taxon>Danio</taxon>
    </lineage>
</organism>
<evidence type="ECO:0000313" key="2">
    <source>
        <dbReference type="RefSeq" id="XP_073799865.1"/>
    </source>
</evidence>
<reference evidence="2" key="1">
    <citation type="submission" date="2025-08" db="UniProtKB">
        <authorList>
            <consortium name="RefSeq"/>
        </authorList>
    </citation>
    <scope>IDENTIFICATION</scope>
    <source>
        <strain evidence="2">Tuebingen</strain>
        <tissue evidence="2">Fibroblasts and whole tissue</tissue>
    </source>
</reference>
<gene>
    <name evidence="2" type="primary">LOC100005907</name>
</gene>
<proteinExistence type="predicted"/>
<dbReference type="RefSeq" id="XP_073799865.1">
    <property type="nucleotide sequence ID" value="XM_073943764.1"/>
</dbReference>
<keyword evidence="1" id="KW-1185">Reference proteome</keyword>
<dbReference type="Proteomes" id="UP000000437">
    <property type="component" value="Chromosome 3"/>
</dbReference>
<accession>A0AC58J066</accession>
<evidence type="ECO:0000313" key="1">
    <source>
        <dbReference type="Proteomes" id="UP000000437"/>
    </source>
</evidence>
<sequence>MFDTDSREEDLLKQEISKCINMTAPGPHAIILVIKLDTFTEEEKLSVEKIRAVFGEAADKHTIILFTHGDELTDSTIDEYISEAGEDLKEIIRRCGGRYHVFNNKDMEDRNQVVDFLEKVEDLITANGGGFFTNDSYQNVELMLKTKEEELRRNYEQKLQEKQRELEARFTEEKRILEEKIQTLTASEQEKEEKIQELRRLNQTYKNKMTECRRYYMEKLREARLEAEQILIRTDISKNILTKFLNVMCIK</sequence>